<evidence type="ECO:0000313" key="5">
    <source>
        <dbReference type="Proteomes" id="UP000602198"/>
    </source>
</evidence>
<dbReference type="Proteomes" id="UP000602198">
    <property type="component" value="Unassembled WGS sequence"/>
</dbReference>
<accession>A0ABS1M6D7</accession>
<evidence type="ECO:0000256" key="2">
    <source>
        <dbReference type="ARBA" id="ARBA00023315"/>
    </source>
</evidence>
<dbReference type="CDD" id="cd04301">
    <property type="entry name" value="NAT_SF"/>
    <property type="match status" value="1"/>
</dbReference>
<gene>
    <name evidence="4" type="ORF">JK358_17115</name>
</gene>
<dbReference type="EMBL" id="JAERRJ010000006">
    <property type="protein sequence ID" value="MBL1076121.1"/>
    <property type="molecule type" value="Genomic_DNA"/>
</dbReference>
<keyword evidence="2" id="KW-0012">Acyltransferase</keyword>
<dbReference type="Gene3D" id="3.40.630.30">
    <property type="match status" value="1"/>
</dbReference>
<comment type="caution">
    <text evidence="4">The sequence shown here is derived from an EMBL/GenBank/DDBJ whole genome shotgun (WGS) entry which is preliminary data.</text>
</comment>
<dbReference type="InterPro" id="IPR050832">
    <property type="entry name" value="Bact_Acetyltransf"/>
</dbReference>
<dbReference type="PROSITE" id="PS51186">
    <property type="entry name" value="GNAT"/>
    <property type="match status" value="1"/>
</dbReference>
<name>A0ABS1M6D7_9NOCA</name>
<organism evidence="4 5">
    <name type="scientific">Nocardia acididurans</name>
    <dbReference type="NCBI Taxonomy" id="2802282"/>
    <lineage>
        <taxon>Bacteria</taxon>
        <taxon>Bacillati</taxon>
        <taxon>Actinomycetota</taxon>
        <taxon>Actinomycetes</taxon>
        <taxon>Mycobacteriales</taxon>
        <taxon>Nocardiaceae</taxon>
        <taxon>Nocardia</taxon>
    </lineage>
</organism>
<dbReference type="PANTHER" id="PTHR43877">
    <property type="entry name" value="AMINOALKYLPHOSPHONATE N-ACETYLTRANSFERASE-RELATED-RELATED"/>
    <property type="match status" value="1"/>
</dbReference>
<sequence length="165" mass="17985">MPQQTESRAERDALVVEPMSTPEHARAFKEMNEEWVRTLFSIEAADSKILDHPERIVADGGQVLIARAGAEILGCGALIAMGDGVFEVSKMAVPPQYRGRGIGRVVLEALVAHARAIGATSLYLESNRKLANAVHLYESIGFVHVQPHAPSPYARADVFMSYDLS</sequence>
<dbReference type="PANTHER" id="PTHR43877:SF5">
    <property type="entry name" value="BLL8307 PROTEIN"/>
    <property type="match status" value="1"/>
</dbReference>
<keyword evidence="5" id="KW-1185">Reference proteome</keyword>
<keyword evidence="1" id="KW-0808">Transferase</keyword>
<evidence type="ECO:0000256" key="1">
    <source>
        <dbReference type="ARBA" id="ARBA00022679"/>
    </source>
</evidence>
<dbReference type="InterPro" id="IPR016181">
    <property type="entry name" value="Acyl_CoA_acyltransferase"/>
</dbReference>
<evidence type="ECO:0000259" key="3">
    <source>
        <dbReference type="PROSITE" id="PS51186"/>
    </source>
</evidence>
<feature type="domain" description="N-acetyltransferase" evidence="3">
    <location>
        <begin position="14"/>
        <end position="165"/>
    </location>
</feature>
<dbReference type="InterPro" id="IPR000182">
    <property type="entry name" value="GNAT_dom"/>
</dbReference>
<proteinExistence type="predicted"/>
<dbReference type="Pfam" id="PF00583">
    <property type="entry name" value="Acetyltransf_1"/>
    <property type="match status" value="1"/>
</dbReference>
<dbReference type="SUPFAM" id="SSF55729">
    <property type="entry name" value="Acyl-CoA N-acyltransferases (Nat)"/>
    <property type="match status" value="1"/>
</dbReference>
<dbReference type="RefSeq" id="WP_201948690.1">
    <property type="nucleotide sequence ID" value="NZ_JAERRJ010000006.1"/>
</dbReference>
<evidence type="ECO:0000313" key="4">
    <source>
        <dbReference type="EMBL" id="MBL1076121.1"/>
    </source>
</evidence>
<protein>
    <submittedName>
        <fullName evidence="4">GNAT family N-acetyltransferase</fullName>
    </submittedName>
</protein>
<reference evidence="4 5" key="1">
    <citation type="submission" date="2021-01" db="EMBL/GenBank/DDBJ databases">
        <title>WGS of actinomycetes isolated from Thailand.</title>
        <authorList>
            <person name="Thawai C."/>
        </authorList>
    </citation>
    <scope>NUCLEOTIDE SEQUENCE [LARGE SCALE GENOMIC DNA]</scope>
    <source>
        <strain evidence="4 5">LPG 2</strain>
    </source>
</reference>